<evidence type="ECO:0000256" key="1">
    <source>
        <dbReference type="SAM" id="MobiDB-lite"/>
    </source>
</evidence>
<dbReference type="RefSeq" id="WP_158920897.1">
    <property type="nucleotide sequence ID" value="NZ_CP047020.1"/>
</dbReference>
<dbReference type="EMBL" id="CP047020">
    <property type="protein sequence ID" value="QHA04798.1"/>
    <property type="molecule type" value="Genomic_DNA"/>
</dbReference>
<gene>
    <name evidence="2" type="ORF">GQF42_17175</name>
</gene>
<sequence>MRKLLGPHTVRHTVSEDFTGAGDRRTLSSGPRRTPVTAIRRTSVAFGGSVNPPDDVPAPTTSAPGPTPARRISGYANTLGHDSDLSDLGPDRRRGGDQPGFRLVPLPETAWADVLFAAVDAQV</sequence>
<evidence type="ECO:0000313" key="3">
    <source>
        <dbReference type="Proteomes" id="UP000436138"/>
    </source>
</evidence>
<dbReference type="AlphaFoldDB" id="A0A6I6MVP0"/>
<dbReference type="KEGG" id="sbro:GQF42_17175"/>
<keyword evidence="3" id="KW-1185">Reference proteome</keyword>
<reference evidence="2 3" key="1">
    <citation type="submission" date="2019-12" db="EMBL/GenBank/DDBJ databases">
        <title>Streptomyces sp. strain T44 isolated from rhizosphere soil of Broussonetia papyrifera.</title>
        <authorList>
            <person name="Mo P."/>
        </authorList>
    </citation>
    <scope>NUCLEOTIDE SEQUENCE [LARGE SCALE GENOMIC DNA]</scope>
    <source>
        <strain evidence="2 3">T44</strain>
    </source>
</reference>
<organism evidence="2 3">
    <name type="scientific">Streptomyces broussonetiae</name>
    <dbReference type="NCBI Taxonomy" id="2686304"/>
    <lineage>
        <taxon>Bacteria</taxon>
        <taxon>Bacillati</taxon>
        <taxon>Actinomycetota</taxon>
        <taxon>Actinomycetes</taxon>
        <taxon>Kitasatosporales</taxon>
        <taxon>Streptomycetaceae</taxon>
        <taxon>Streptomyces</taxon>
    </lineage>
</organism>
<feature type="compositionally biased region" description="Basic and acidic residues" evidence="1">
    <location>
        <begin position="81"/>
        <end position="96"/>
    </location>
</feature>
<feature type="compositionally biased region" description="Basic residues" evidence="1">
    <location>
        <begin position="1"/>
        <end position="11"/>
    </location>
</feature>
<proteinExistence type="predicted"/>
<name>A0A6I6MVP0_9ACTN</name>
<feature type="region of interest" description="Disordered" evidence="1">
    <location>
        <begin position="1"/>
        <end position="104"/>
    </location>
</feature>
<accession>A0A6I6MVP0</accession>
<protein>
    <submittedName>
        <fullName evidence="2">Uncharacterized protein</fullName>
    </submittedName>
</protein>
<dbReference type="Proteomes" id="UP000436138">
    <property type="component" value="Chromosome"/>
</dbReference>
<evidence type="ECO:0000313" key="2">
    <source>
        <dbReference type="EMBL" id="QHA04798.1"/>
    </source>
</evidence>